<name>A0AAW0C0B4_9AGAR</name>
<sequence>MRFTAIFAAAAIFATGASAAETTSATTTATLTAQLGLTLTPANKYGAPIPPWKPGCKPGWYYGDHKDLLKIIIPWLKDSCLKCPKPPHHPPPNDGWTVTFENYDGATQADDYLTFGLVDTVDDCKAMCLGVDGCNFFNTYHDVNGKDGSPLLTCSLFAKCHDDSDATNKGGQTQPDGSVNYIADSAGYCKA</sequence>
<dbReference type="Proteomes" id="UP001383192">
    <property type="component" value="Unassembled WGS sequence"/>
</dbReference>
<proteinExistence type="predicted"/>
<keyword evidence="3" id="KW-1185">Reference proteome</keyword>
<feature type="chain" id="PRO_5043586730" description="Apple domain-containing protein" evidence="1">
    <location>
        <begin position="20"/>
        <end position="191"/>
    </location>
</feature>
<reference evidence="2 3" key="1">
    <citation type="submission" date="2024-01" db="EMBL/GenBank/DDBJ databases">
        <title>A draft genome for a cacao thread blight-causing isolate of Paramarasmius palmivorus.</title>
        <authorList>
            <person name="Baruah I.K."/>
            <person name="Bukari Y."/>
            <person name="Amoako-Attah I."/>
            <person name="Meinhardt L.W."/>
            <person name="Bailey B.A."/>
            <person name="Cohen S.P."/>
        </authorList>
    </citation>
    <scope>NUCLEOTIDE SEQUENCE [LARGE SCALE GENOMIC DNA]</scope>
    <source>
        <strain evidence="2 3">GH-12</strain>
    </source>
</reference>
<evidence type="ECO:0000256" key="1">
    <source>
        <dbReference type="SAM" id="SignalP"/>
    </source>
</evidence>
<organism evidence="2 3">
    <name type="scientific">Paramarasmius palmivorus</name>
    <dbReference type="NCBI Taxonomy" id="297713"/>
    <lineage>
        <taxon>Eukaryota</taxon>
        <taxon>Fungi</taxon>
        <taxon>Dikarya</taxon>
        <taxon>Basidiomycota</taxon>
        <taxon>Agaricomycotina</taxon>
        <taxon>Agaricomycetes</taxon>
        <taxon>Agaricomycetidae</taxon>
        <taxon>Agaricales</taxon>
        <taxon>Marasmiineae</taxon>
        <taxon>Marasmiaceae</taxon>
        <taxon>Paramarasmius</taxon>
    </lineage>
</organism>
<keyword evidence="1" id="KW-0732">Signal</keyword>
<evidence type="ECO:0000313" key="3">
    <source>
        <dbReference type="Proteomes" id="UP001383192"/>
    </source>
</evidence>
<evidence type="ECO:0000313" key="2">
    <source>
        <dbReference type="EMBL" id="KAK7032612.1"/>
    </source>
</evidence>
<protein>
    <recommendedName>
        <fullName evidence="4">Apple domain-containing protein</fullName>
    </recommendedName>
</protein>
<accession>A0AAW0C0B4</accession>
<gene>
    <name evidence="2" type="ORF">VNI00_012875</name>
</gene>
<dbReference type="EMBL" id="JAYKXP010000062">
    <property type="protein sequence ID" value="KAK7032612.1"/>
    <property type="molecule type" value="Genomic_DNA"/>
</dbReference>
<dbReference type="AlphaFoldDB" id="A0AAW0C0B4"/>
<feature type="signal peptide" evidence="1">
    <location>
        <begin position="1"/>
        <end position="19"/>
    </location>
</feature>
<evidence type="ECO:0008006" key="4">
    <source>
        <dbReference type="Google" id="ProtNLM"/>
    </source>
</evidence>
<comment type="caution">
    <text evidence="2">The sequence shown here is derived from an EMBL/GenBank/DDBJ whole genome shotgun (WGS) entry which is preliminary data.</text>
</comment>